<dbReference type="SUPFAM" id="SSF48452">
    <property type="entry name" value="TPR-like"/>
    <property type="match status" value="1"/>
</dbReference>
<dbReference type="SMART" id="SM00028">
    <property type="entry name" value="TPR"/>
    <property type="match status" value="2"/>
</dbReference>
<reference evidence="1 2" key="1">
    <citation type="submission" date="2021-04" db="EMBL/GenBank/DDBJ databases">
        <title>The genome sequence of type strain Ideonella paludis KCTC 32238.</title>
        <authorList>
            <person name="Liu Y."/>
        </authorList>
    </citation>
    <scope>NUCLEOTIDE SEQUENCE [LARGE SCALE GENOMIC DNA]</scope>
    <source>
        <strain evidence="1 2">KCTC 32238</strain>
    </source>
</reference>
<organism evidence="1 2">
    <name type="scientific">Ideonella paludis</name>
    <dbReference type="NCBI Taxonomy" id="1233411"/>
    <lineage>
        <taxon>Bacteria</taxon>
        <taxon>Pseudomonadati</taxon>
        <taxon>Pseudomonadota</taxon>
        <taxon>Betaproteobacteria</taxon>
        <taxon>Burkholderiales</taxon>
        <taxon>Sphaerotilaceae</taxon>
        <taxon>Ideonella</taxon>
    </lineage>
</organism>
<dbReference type="InterPro" id="IPR036390">
    <property type="entry name" value="WH_DNA-bd_sf"/>
</dbReference>
<protein>
    <recommendedName>
        <fullName evidence="3">Tetratricopeptide repeat protein</fullName>
    </recommendedName>
</protein>
<dbReference type="InterPro" id="IPR011991">
    <property type="entry name" value="ArsR-like_HTH"/>
</dbReference>
<keyword evidence="2" id="KW-1185">Reference proteome</keyword>
<dbReference type="InterPro" id="IPR011990">
    <property type="entry name" value="TPR-like_helical_dom_sf"/>
</dbReference>
<evidence type="ECO:0000313" key="1">
    <source>
        <dbReference type="EMBL" id="MBQ0936254.1"/>
    </source>
</evidence>
<dbReference type="InterPro" id="IPR019734">
    <property type="entry name" value="TPR_rpt"/>
</dbReference>
<evidence type="ECO:0000313" key="2">
    <source>
        <dbReference type="Proteomes" id="UP000672097"/>
    </source>
</evidence>
<proteinExistence type="predicted"/>
<comment type="caution">
    <text evidence="1">The sequence shown here is derived from an EMBL/GenBank/DDBJ whole genome shotgun (WGS) entry which is preliminary data.</text>
</comment>
<name>A0ABS5DYX3_9BURK</name>
<dbReference type="EMBL" id="JAGQDG010000004">
    <property type="protein sequence ID" value="MBQ0936254.1"/>
    <property type="molecule type" value="Genomic_DNA"/>
</dbReference>
<accession>A0ABS5DYX3</accession>
<dbReference type="Gene3D" id="1.10.10.10">
    <property type="entry name" value="Winged helix-like DNA-binding domain superfamily/Winged helix DNA-binding domain"/>
    <property type="match status" value="1"/>
</dbReference>
<dbReference type="InterPro" id="IPR036388">
    <property type="entry name" value="WH-like_DNA-bd_sf"/>
</dbReference>
<dbReference type="CDD" id="cd00090">
    <property type="entry name" value="HTH_ARSR"/>
    <property type="match status" value="1"/>
</dbReference>
<evidence type="ECO:0008006" key="3">
    <source>
        <dbReference type="Google" id="ProtNLM"/>
    </source>
</evidence>
<dbReference type="Pfam" id="PF13424">
    <property type="entry name" value="TPR_12"/>
    <property type="match status" value="1"/>
</dbReference>
<gene>
    <name evidence="1" type="ORF">KAK11_13015</name>
</gene>
<dbReference type="SUPFAM" id="SSF46785">
    <property type="entry name" value="Winged helix' DNA-binding domain"/>
    <property type="match status" value="1"/>
</dbReference>
<dbReference type="Gene3D" id="1.25.40.10">
    <property type="entry name" value="Tetratricopeptide repeat domain"/>
    <property type="match status" value="1"/>
</dbReference>
<sequence>MATRGPGVSEAWHQEQAKSLLQYDHAMDAAWHYIHAQKWHQLAELLKRRSLELASHPEHSALSQLLRRSITDTCSKVAVTLGESFTWSCIGDSAKELHCLQLALRAAETIRTPEKPFWLGKAMYALGYFFNARDPDQAISHLEASAQQFLLSSQQSSCDDLCQSQNGYVAVLATLAFVQLRRSSPQGTVLLHAADMAAAECKHLEVDAEGMLLKAQAEHARCNDNIEDAIRYRQQALVLYQRAGDLKEVAESHNNLGQLLVVAGRIDEARRYCNQVVDMAKVLSVRPETLLSAHGGLALAAMTIGEHEVAISHLHRVLRISEEAGLSRHRLTGLINLAEVHYLRFRSLGVAYDEQAGDLYTEQSRSLAIQLGLPQLENRAQSLKQATLNPQTAVHHLLPVETSAHPGEFAKIEALRAELALPRPPTQRARTHIALSQLYLRIAAKERDAARSLMQTHGLSDLESELEALQQTWAHDGNLASQLNQRWREQVGDWLTEAQRKAVLARLLEEGSLSKSSYGEAAEVSPATASKHLGLLADKGLLEQQGRGPATRYVLPSAAASSGGAPAAPPVH</sequence>
<dbReference type="Proteomes" id="UP000672097">
    <property type="component" value="Unassembled WGS sequence"/>
</dbReference>